<comment type="similarity">
    <text evidence="3">Belongs to the PIGU family.</text>
</comment>
<evidence type="ECO:0000256" key="1">
    <source>
        <dbReference type="ARBA" id="ARBA00004477"/>
    </source>
</evidence>
<name>A0A8K0KRG8_LADFU</name>
<proteinExistence type="inferred from homology"/>
<gene>
    <name evidence="10" type="ORF">J437_LFUL004686</name>
</gene>
<keyword evidence="8 9" id="KW-0472">Membrane</keyword>
<evidence type="ECO:0000256" key="4">
    <source>
        <dbReference type="ARBA" id="ARBA00022502"/>
    </source>
</evidence>
<feature type="transmembrane region" description="Helical" evidence="9">
    <location>
        <begin position="398"/>
        <end position="421"/>
    </location>
</feature>
<evidence type="ECO:0000313" key="10">
    <source>
        <dbReference type="EMBL" id="KAG8240226.1"/>
    </source>
</evidence>
<protein>
    <recommendedName>
        <fullName evidence="12">Phosphatidylinositol glycan anchor biosynthesis class U protein</fullName>
    </recommendedName>
</protein>
<reference evidence="10" key="1">
    <citation type="submission" date="2013-04" db="EMBL/GenBank/DDBJ databases">
        <authorList>
            <person name="Qu J."/>
            <person name="Murali S.C."/>
            <person name="Bandaranaike D."/>
            <person name="Bellair M."/>
            <person name="Blankenburg K."/>
            <person name="Chao H."/>
            <person name="Dinh H."/>
            <person name="Doddapaneni H."/>
            <person name="Downs B."/>
            <person name="Dugan-Rocha S."/>
            <person name="Elkadiri S."/>
            <person name="Gnanaolivu R.D."/>
            <person name="Hernandez B."/>
            <person name="Javaid M."/>
            <person name="Jayaseelan J.C."/>
            <person name="Lee S."/>
            <person name="Li M."/>
            <person name="Ming W."/>
            <person name="Munidasa M."/>
            <person name="Muniz J."/>
            <person name="Nguyen L."/>
            <person name="Ongeri F."/>
            <person name="Osuji N."/>
            <person name="Pu L.-L."/>
            <person name="Puazo M."/>
            <person name="Qu C."/>
            <person name="Quiroz J."/>
            <person name="Raj R."/>
            <person name="Weissenberger G."/>
            <person name="Xin Y."/>
            <person name="Zou X."/>
            <person name="Han Y."/>
            <person name="Richards S."/>
            <person name="Worley K."/>
            <person name="Muzny D."/>
            <person name="Gibbs R."/>
        </authorList>
    </citation>
    <scope>NUCLEOTIDE SEQUENCE</scope>
    <source>
        <strain evidence="10">Sampled in the wild</strain>
    </source>
</reference>
<feature type="transmembrane region" description="Helical" evidence="9">
    <location>
        <begin position="370"/>
        <end position="392"/>
    </location>
</feature>
<dbReference type="PANTHER" id="PTHR13121:SF0">
    <property type="entry name" value="PHOSPHATIDYLINOSITOL GLYCAN ANCHOR BIOSYNTHESIS CLASS U PROTEIN"/>
    <property type="match status" value="1"/>
</dbReference>
<organism evidence="10 11">
    <name type="scientific">Ladona fulva</name>
    <name type="common">Scarce chaser dragonfly</name>
    <name type="synonym">Libellula fulva</name>
    <dbReference type="NCBI Taxonomy" id="123851"/>
    <lineage>
        <taxon>Eukaryota</taxon>
        <taxon>Metazoa</taxon>
        <taxon>Ecdysozoa</taxon>
        <taxon>Arthropoda</taxon>
        <taxon>Hexapoda</taxon>
        <taxon>Insecta</taxon>
        <taxon>Pterygota</taxon>
        <taxon>Palaeoptera</taxon>
        <taxon>Odonata</taxon>
        <taxon>Epiprocta</taxon>
        <taxon>Anisoptera</taxon>
        <taxon>Libelluloidea</taxon>
        <taxon>Libellulidae</taxon>
        <taxon>Ladona</taxon>
    </lineage>
</organism>
<reference evidence="10" key="2">
    <citation type="submission" date="2017-10" db="EMBL/GenBank/DDBJ databases">
        <title>Ladona fulva Genome sequencing and assembly.</title>
        <authorList>
            <person name="Murali S."/>
            <person name="Richards S."/>
            <person name="Bandaranaike D."/>
            <person name="Bellair M."/>
            <person name="Blankenburg K."/>
            <person name="Chao H."/>
            <person name="Dinh H."/>
            <person name="Doddapaneni H."/>
            <person name="Dugan-Rocha S."/>
            <person name="Elkadiri S."/>
            <person name="Gnanaolivu R."/>
            <person name="Hernandez B."/>
            <person name="Skinner E."/>
            <person name="Javaid M."/>
            <person name="Lee S."/>
            <person name="Li M."/>
            <person name="Ming W."/>
            <person name="Munidasa M."/>
            <person name="Muniz J."/>
            <person name="Nguyen L."/>
            <person name="Hughes D."/>
            <person name="Osuji N."/>
            <person name="Pu L.-L."/>
            <person name="Puazo M."/>
            <person name="Qu C."/>
            <person name="Quiroz J."/>
            <person name="Raj R."/>
            <person name="Weissenberger G."/>
            <person name="Xin Y."/>
            <person name="Zou X."/>
            <person name="Han Y."/>
            <person name="Worley K."/>
            <person name="Muzny D."/>
            <person name="Gibbs R."/>
        </authorList>
    </citation>
    <scope>NUCLEOTIDE SEQUENCE</scope>
    <source>
        <strain evidence="10">Sampled in the wild</strain>
    </source>
</reference>
<dbReference type="OrthoDB" id="549017at2759"/>
<feature type="transmembrane region" description="Helical" evidence="9">
    <location>
        <begin position="196"/>
        <end position="218"/>
    </location>
</feature>
<dbReference type="AlphaFoldDB" id="A0A8K0KRG8"/>
<sequence length="448" mass="50198">MFLSIKIRIKSFAIMGTLLLTLHAVAGIARYWLINSEYQQTIAGRVEVSTPLNSWKRVTEGVYLYQEGIDPYSGDMFHETPVGLYVFDWLIRNCSQWLGIIFVASDLLTAHLLYMTAKYFMVELVETENRERNSYAKDVGNILLKEKDLREAPLHVAAAYLLNPYALLSCAALTTTVFSNLCLASALLAMVSGRHILSGVFLAVATYQSLYPAVLIVPSCMYAARSFGPSKTITGKFKVFTTVGVFLISLAFILCASAKISSGWHFLNSVYGCILTVPDLRPNVGLFWYFFTEMFEHFRSLFLAAFQLNALALYVGPLSMRLRSAPFLLAEALVALAAVFRSYPSLGDIALPLALLPMWRHLFAYMQQGFIVGCFLLITSVLGPTVWHLWIYSRSANANFYFGVTLFFATAQIFLITDLLFAHIKREFSLRNGLKQEIDGKAAKLVLE</sequence>
<dbReference type="InterPro" id="IPR009600">
    <property type="entry name" value="PIG-U"/>
</dbReference>
<evidence type="ECO:0000313" key="11">
    <source>
        <dbReference type="Proteomes" id="UP000792457"/>
    </source>
</evidence>
<dbReference type="EMBL" id="KZ312439">
    <property type="protein sequence ID" value="KAG8240226.1"/>
    <property type="molecule type" value="Genomic_DNA"/>
</dbReference>
<evidence type="ECO:0008006" key="12">
    <source>
        <dbReference type="Google" id="ProtNLM"/>
    </source>
</evidence>
<comment type="pathway">
    <text evidence="2">Glycolipid biosynthesis; glycosylphosphatidylinositol-anchor biosynthesis.</text>
</comment>
<feature type="transmembrane region" description="Helical" evidence="9">
    <location>
        <begin position="97"/>
        <end position="114"/>
    </location>
</feature>
<keyword evidence="7 9" id="KW-1133">Transmembrane helix</keyword>
<feature type="transmembrane region" description="Helical" evidence="9">
    <location>
        <begin position="239"/>
        <end position="260"/>
    </location>
</feature>
<accession>A0A8K0KRG8</accession>
<evidence type="ECO:0000256" key="7">
    <source>
        <dbReference type="ARBA" id="ARBA00022989"/>
    </source>
</evidence>
<feature type="transmembrane region" description="Helical" evidence="9">
    <location>
        <begin position="12"/>
        <end position="33"/>
    </location>
</feature>
<dbReference type="Pfam" id="PF06728">
    <property type="entry name" value="PIG-U"/>
    <property type="match status" value="1"/>
</dbReference>
<evidence type="ECO:0000256" key="9">
    <source>
        <dbReference type="SAM" id="Phobius"/>
    </source>
</evidence>
<dbReference type="PANTHER" id="PTHR13121">
    <property type="entry name" value="GPI TRANSAMIDASE COMPONENT PIG-U"/>
    <property type="match status" value="1"/>
</dbReference>
<keyword evidence="11" id="KW-1185">Reference proteome</keyword>
<feature type="transmembrane region" description="Helical" evidence="9">
    <location>
        <begin position="165"/>
        <end position="190"/>
    </location>
</feature>
<dbReference type="UniPathway" id="UPA00196"/>
<evidence type="ECO:0000256" key="5">
    <source>
        <dbReference type="ARBA" id="ARBA00022692"/>
    </source>
</evidence>
<dbReference type="GO" id="GO:0042765">
    <property type="term" value="C:GPI-anchor transamidase complex"/>
    <property type="evidence" value="ECO:0007669"/>
    <property type="project" value="InterPro"/>
</dbReference>
<evidence type="ECO:0000256" key="6">
    <source>
        <dbReference type="ARBA" id="ARBA00022824"/>
    </source>
</evidence>
<evidence type="ECO:0000256" key="8">
    <source>
        <dbReference type="ARBA" id="ARBA00023136"/>
    </source>
</evidence>
<evidence type="ECO:0000256" key="3">
    <source>
        <dbReference type="ARBA" id="ARBA00010026"/>
    </source>
</evidence>
<dbReference type="GO" id="GO:0016255">
    <property type="term" value="P:attachment of GPI anchor to protein"/>
    <property type="evidence" value="ECO:0007669"/>
    <property type="project" value="InterPro"/>
</dbReference>
<evidence type="ECO:0000256" key="2">
    <source>
        <dbReference type="ARBA" id="ARBA00004687"/>
    </source>
</evidence>
<dbReference type="GO" id="GO:0006506">
    <property type="term" value="P:GPI anchor biosynthetic process"/>
    <property type="evidence" value="ECO:0007669"/>
    <property type="project" value="UniProtKB-UniPathway"/>
</dbReference>
<keyword evidence="4" id="KW-0337">GPI-anchor biosynthesis</keyword>
<comment type="caution">
    <text evidence="10">The sequence shown here is derived from an EMBL/GenBank/DDBJ whole genome shotgun (WGS) entry which is preliminary data.</text>
</comment>
<keyword evidence="5 9" id="KW-0812">Transmembrane</keyword>
<dbReference type="Proteomes" id="UP000792457">
    <property type="component" value="Unassembled WGS sequence"/>
</dbReference>
<keyword evidence="6" id="KW-0256">Endoplasmic reticulum</keyword>
<comment type="subcellular location">
    <subcellularLocation>
        <location evidence="1">Endoplasmic reticulum membrane</location>
        <topology evidence="1">Multi-pass membrane protein</topology>
    </subcellularLocation>
</comment>
<feature type="transmembrane region" description="Helical" evidence="9">
    <location>
        <begin position="297"/>
        <end position="315"/>
    </location>
</feature>